<protein>
    <submittedName>
        <fullName evidence="1">Uncharacterized protein</fullName>
    </submittedName>
</protein>
<name>A0A1T2XNQ8_9BACL</name>
<accession>A0A1T2XNQ8</accession>
<proteinExistence type="predicted"/>
<organism evidence="1 2">
    <name type="scientific">Paenibacillus selenitireducens</name>
    <dbReference type="NCBI Taxonomy" id="1324314"/>
    <lineage>
        <taxon>Bacteria</taxon>
        <taxon>Bacillati</taxon>
        <taxon>Bacillota</taxon>
        <taxon>Bacilli</taxon>
        <taxon>Bacillales</taxon>
        <taxon>Paenibacillaceae</taxon>
        <taxon>Paenibacillus</taxon>
    </lineage>
</organism>
<dbReference type="Proteomes" id="UP000190188">
    <property type="component" value="Unassembled WGS sequence"/>
</dbReference>
<reference evidence="1 2" key="1">
    <citation type="submission" date="2017-01" db="EMBL/GenBank/DDBJ databases">
        <title>Genome analysis of Paenibacillus selenitrireducens ES3-24.</title>
        <authorList>
            <person name="Xu D."/>
            <person name="Yao R."/>
            <person name="Zheng S."/>
        </authorList>
    </citation>
    <scope>NUCLEOTIDE SEQUENCE [LARGE SCALE GENOMIC DNA]</scope>
    <source>
        <strain evidence="1 2">ES3-24</strain>
    </source>
</reference>
<comment type="caution">
    <text evidence="1">The sequence shown here is derived from an EMBL/GenBank/DDBJ whole genome shotgun (WGS) entry which is preliminary data.</text>
</comment>
<evidence type="ECO:0000313" key="1">
    <source>
        <dbReference type="EMBL" id="OPA81313.1"/>
    </source>
</evidence>
<dbReference type="EMBL" id="MSZX01000001">
    <property type="protein sequence ID" value="OPA81313.1"/>
    <property type="molecule type" value="Genomic_DNA"/>
</dbReference>
<keyword evidence="2" id="KW-1185">Reference proteome</keyword>
<gene>
    <name evidence="1" type="ORF">BVG16_03075</name>
</gene>
<evidence type="ECO:0000313" key="2">
    <source>
        <dbReference type="Proteomes" id="UP000190188"/>
    </source>
</evidence>
<dbReference type="AlphaFoldDB" id="A0A1T2XNQ8"/>
<sequence length="69" mass="7177">MPSPENRGKLRTGIGDIVEDGLGGFALEQHVGLTSCCKVAACPALMDSPTKDWLSLSFAKKKGNLGGTT</sequence>
<dbReference type="STRING" id="1324314.BVG16_03075"/>